<dbReference type="OrthoDB" id="92161at2759"/>
<dbReference type="RefSeq" id="XP_040716108.1">
    <property type="nucleotide sequence ID" value="XM_040862016.1"/>
</dbReference>
<gene>
    <name evidence="1" type="ORF">BCR38DRAFT_457238</name>
</gene>
<dbReference type="SUPFAM" id="SSF52317">
    <property type="entry name" value="Class I glutamine amidotransferase-like"/>
    <property type="match status" value="1"/>
</dbReference>
<comment type="caution">
    <text evidence="1">The sequence shown here is derived from an EMBL/GenBank/DDBJ whole genome shotgun (WGS) entry which is preliminary data.</text>
</comment>
<accession>A0A1Y2E0U4</accession>
<keyword evidence="2" id="KW-1185">Reference proteome</keyword>
<dbReference type="Proteomes" id="UP000193689">
    <property type="component" value="Unassembled WGS sequence"/>
</dbReference>
<organism evidence="1 2">
    <name type="scientific">Pseudomassariella vexata</name>
    <dbReference type="NCBI Taxonomy" id="1141098"/>
    <lineage>
        <taxon>Eukaryota</taxon>
        <taxon>Fungi</taxon>
        <taxon>Dikarya</taxon>
        <taxon>Ascomycota</taxon>
        <taxon>Pezizomycotina</taxon>
        <taxon>Sordariomycetes</taxon>
        <taxon>Xylariomycetidae</taxon>
        <taxon>Amphisphaeriales</taxon>
        <taxon>Pseudomassariaceae</taxon>
        <taxon>Pseudomassariella</taxon>
    </lineage>
</organism>
<dbReference type="GO" id="GO:0005634">
    <property type="term" value="C:nucleus"/>
    <property type="evidence" value="ECO:0007669"/>
    <property type="project" value="TreeGrafter"/>
</dbReference>
<dbReference type="InParanoid" id="A0A1Y2E0U4"/>
<dbReference type="EMBL" id="MCFJ01000006">
    <property type="protein sequence ID" value="ORY64956.1"/>
    <property type="molecule type" value="Genomic_DNA"/>
</dbReference>
<protein>
    <submittedName>
        <fullName evidence="1">GMP synthase</fullName>
    </submittedName>
</protein>
<dbReference type="InterPro" id="IPR044992">
    <property type="entry name" value="ChyE-like"/>
</dbReference>
<dbReference type="GeneID" id="63778228"/>
<dbReference type="PANTHER" id="PTHR42695:SF4">
    <property type="entry name" value="GLUTAMINE AMIDOTRANSFERASE DOMAIN-CONTAINING PROTEIN"/>
    <property type="match status" value="1"/>
</dbReference>
<dbReference type="GO" id="GO:0005829">
    <property type="term" value="C:cytosol"/>
    <property type="evidence" value="ECO:0007669"/>
    <property type="project" value="TreeGrafter"/>
</dbReference>
<reference evidence="1 2" key="1">
    <citation type="submission" date="2016-07" db="EMBL/GenBank/DDBJ databases">
        <title>Pervasive Adenine N6-methylation of Active Genes in Fungi.</title>
        <authorList>
            <consortium name="DOE Joint Genome Institute"/>
            <person name="Mondo S.J."/>
            <person name="Dannebaum R.O."/>
            <person name="Kuo R.C."/>
            <person name="Labutti K."/>
            <person name="Haridas S."/>
            <person name="Kuo A."/>
            <person name="Salamov A."/>
            <person name="Ahrendt S.R."/>
            <person name="Lipzen A."/>
            <person name="Sullivan W."/>
            <person name="Andreopoulos W.B."/>
            <person name="Clum A."/>
            <person name="Lindquist E."/>
            <person name="Daum C."/>
            <person name="Ramamoorthy G.K."/>
            <person name="Gryganskyi A."/>
            <person name="Culley D."/>
            <person name="Magnuson J.K."/>
            <person name="James T.Y."/>
            <person name="O'Malley M.A."/>
            <person name="Stajich J.E."/>
            <person name="Spatafora J.W."/>
            <person name="Visel A."/>
            <person name="Grigoriev I.V."/>
        </authorList>
    </citation>
    <scope>NUCLEOTIDE SEQUENCE [LARGE SCALE GENOMIC DNA]</scope>
    <source>
        <strain evidence="1 2">CBS 129021</strain>
    </source>
</reference>
<evidence type="ECO:0000313" key="1">
    <source>
        <dbReference type="EMBL" id="ORY64956.1"/>
    </source>
</evidence>
<dbReference type="InterPro" id="IPR029062">
    <property type="entry name" value="Class_I_gatase-like"/>
</dbReference>
<evidence type="ECO:0000313" key="2">
    <source>
        <dbReference type="Proteomes" id="UP000193689"/>
    </source>
</evidence>
<name>A0A1Y2E0U4_9PEZI</name>
<dbReference type="STRING" id="1141098.A0A1Y2E0U4"/>
<dbReference type="AlphaFoldDB" id="A0A1Y2E0U4"/>
<proteinExistence type="predicted"/>
<dbReference type="Gene3D" id="3.40.50.880">
    <property type="match status" value="1"/>
</dbReference>
<dbReference type="PANTHER" id="PTHR42695">
    <property type="entry name" value="GLUTAMINE AMIDOTRANSFERASE YLR126C-RELATED"/>
    <property type="match status" value="1"/>
</dbReference>
<sequence>MGQFLKDDIPRIRMMVLETDEPVPDTLKEKGRLSDILHHHFTKAGEQHDPPLGIETDEIFVITEKGGKVPKSEEFEDIHCVLITGSMHDAHGDNPWILELLDLLRELYLRRPDCTLSGVCFGHQLICRLFGAKLFRICEDVVFLYQMHRNHVVAPPTFDSSDGLLEPGAKVHVWGSSKHTKVQGVFIANRVFTTQAHLAFDEYLVHRQIEARIESGGIRDLEHADKAKETAHWEQMGTWLRPPS</sequence>